<accession>A0A3B0T3U7</accession>
<protein>
    <submittedName>
        <fullName evidence="2">Uncharacterized protein</fullName>
    </submittedName>
</protein>
<reference evidence="2" key="1">
    <citation type="submission" date="2018-06" db="EMBL/GenBank/DDBJ databases">
        <authorList>
            <person name="Zhirakovskaya E."/>
        </authorList>
    </citation>
    <scope>NUCLEOTIDE SEQUENCE</scope>
</reference>
<evidence type="ECO:0000256" key="1">
    <source>
        <dbReference type="SAM" id="MobiDB-lite"/>
    </source>
</evidence>
<feature type="region of interest" description="Disordered" evidence="1">
    <location>
        <begin position="127"/>
        <end position="174"/>
    </location>
</feature>
<name>A0A3B0T3U7_9ZZZZ</name>
<evidence type="ECO:0000313" key="2">
    <source>
        <dbReference type="EMBL" id="VAW07009.1"/>
    </source>
</evidence>
<dbReference type="Pfam" id="PF06676">
    <property type="entry name" value="DUF1178"/>
    <property type="match status" value="1"/>
</dbReference>
<sequence>MIKYQLICDAEHDFEGWFRDSADYDAQAEDGLVECPACGSEKIRKAMMAPAIVGGKRSSSRAARLAEIKRDMGQAVERARDYVEKNFDYVGDQFPEEARKIHYGEKEERGIYGEATGKEVKDLVDEGVSVAPLPGPRRAQAGPSADATPPQASAADKPGKARRKLRATETKKLN</sequence>
<dbReference type="EMBL" id="UOEH01000554">
    <property type="protein sequence ID" value="VAW07009.1"/>
    <property type="molecule type" value="Genomic_DNA"/>
</dbReference>
<dbReference type="InterPro" id="IPR009562">
    <property type="entry name" value="DUF1178"/>
</dbReference>
<dbReference type="AlphaFoldDB" id="A0A3B0T3U7"/>
<gene>
    <name evidence="2" type="ORF">MNBD_ALPHA05-1022</name>
</gene>
<proteinExistence type="predicted"/>
<organism evidence="2">
    <name type="scientific">hydrothermal vent metagenome</name>
    <dbReference type="NCBI Taxonomy" id="652676"/>
    <lineage>
        <taxon>unclassified sequences</taxon>
        <taxon>metagenomes</taxon>
        <taxon>ecological metagenomes</taxon>
    </lineage>
</organism>